<gene>
    <name evidence="1" type="ORF">F4821DRAFT_258220</name>
</gene>
<accession>A0ACC0D5R3</accession>
<reference evidence="1 2" key="1">
    <citation type="journal article" date="2022" name="New Phytol.">
        <title>Ecological generalism drives hyperdiversity of secondary metabolite gene clusters in xylarialean endophytes.</title>
        <authorList>
            <person name="Franco M.E.E."/>
            <person name="Wisecaver J.H."/>
            <person name="Arnold A.E."/>
            <person name="Ju Y.M."/>
            <person name="Slot J.C."/>
            <person name="Ahrendt S."/>
            <person name="Moore L.P."/>
            <person name="Eastman K.E."/>
            <person name="Scott K."/>
            <person name="Konkel Z."/>
            <person name="Mondo S.J."/>
            <person name="Kuo A."/>
            <person name="Hayes R.D."/>
            <person name="Haridas S."/>
            <person name="Andreopoulos B."/>
            <person name="Riley R."/>
            <person name="LaButti K."/>
            <person name="Pangilinan J."/>
            <person name="Lipzen A."/>
            <person name="Amirebrahimi M."/>
            <person name="Yan J."/>
            <person name="Adam C."/>
            <person name="Keymanesh K."/>
            <person name="Ng V."/>
            <person name="Louie K."/>
            <person name="Northen T."/>
            <person name="Drula E."/>
            <person name="Henrissat B."/>
            <person name="Hsieh H.M."/>
            <person name="Youens-Clark K."/>
            <person name="Lutzoni F."/>
            <person name="Miadlikowska J."/>
            <person name="Eastwood D.C."/>
            <person name="Hamelin R.C."/>
            <person name="Grigoriev I.V."/>
            <person name="U'Ren J.M."/>
        </authorList>
    </citation>
    <scope>NUCLEOTIDE SEQUENCE [LARGE SCALE GENOMIC DNA]</scope>
    <source>
        <strain evidence="1 2">ER1909</strain>
    </source>
</reference>
<name>A0ACC0D5R3_9PEZI</name>
<dbReference type="Proteomes" id="UP001497680">
    <property type="component" value="Unassembled WGS sequence"/>
</dbReference>
<protein>
    <submittedName>
        <fullName evidence="1">Uncharacterized protein</fullName>
    </submittedName>
</protein>
<organism evidence="1 2">
    <name type="scientific">Hypoxylon rubiginosum</name>
    <dbReference type="NCBI Taxonomy" id="110542"/>
    <lineage>
        <taxon>Eukaryota</taxon>
        <taxon>Fungi</taxon>
        <taxon>Dikarya</taxon>
        <taxon>Ascomycota</taxon>
        <taxon>Pezizomycotina</taxon>
        <taxon>Sordariomycetes</taxon>
        <taxon>Xylariomycetidae</taxon>
        <taxon>Xylariales</taxon>
        <taxon>Hypoxylaceae</taxon>
        <taxon>Hypoxylon</taxon>
    </lineage>
</organism>
<sequence>MAAPLRGDQSASDHSTAVPPISDSNVIDTVTIVNHPEEGATTDYARQASQEFPTTSREFIEVEQTTEPTVANVDTVQSPTSPQSNSASIETQVTSEENELNLDSILLEEDNLKELLARLSYSPTPPSTEIDPSSQIDKSHTLECIYEWACKTEEFKKLLDWGTESSCRILWVNGDPGTGKSMLLTAAVKKLSQHKDNSRDVNVAYFIGNNGKENEVSVIQCFIYQILNNHPHLADHLRVKFKMTGRENFNGLGDFYAMSTVLYSLIQDKDFPRTYFVIDTFDQFASDRGCNSSSFLSDEGRPKRHLNRQAPNDLLRLIHTSTELSDRVKWLISVDQTECWANLVSTGESIQLHLNMSSDSLGVGKIVPSYAVSKVTDVADKAQYSHNLRIALAEKLEDISPSNFMWVDMALDYVTMKSFTTPWNAPKVLDDLKEKAPDVGSLYRFSMQAIDELDTTDRSYCRKVLLTAAVAYRPLLISELVDIIDLPPVVDPVIIVHKILSPFLRISKNMILFRHLSAKNFVRETMKPEVSEEHSNIVKRCIEVLLSRFKHTRPIYSKAPEVGSNLDYATIFWMKHLSEVVLYDKRQLALADPLLNGYLIQWLGVLDSRGLLQEALDMMATLDATLTAQIKHPVSECVESIENSCRRIRVITRFMRLHQSWKSYSIHHDPAATDNDMITPENSLLFSPSRVALREEKSLKQYFPWLENPPEIKSNSELSCCLHVMTHGDWVRGCCFSPDGRLVASSSDDQKVRVWVVNTGKLQHVFDGFRSYAVDVVISRAGPKSHAILAAFDSDIVKVWEFSTGKLLNSLPGEHLDNGYVHSIAVTSEGDRLAVAAGNTVTIWEIPGFNQVGECSDNKHSDAGVRCVRFSPDGNLLASSVGSDITIWDIKPGFQRHKLPRSKPHVYDRNDTPIDERYRAFGGHSDDIDALTFSPDSKFLASGSGDKTARIWDPVTGESLAVLRHHKLHVNDVSFLPNGTLLATASSDSTIGIWKQKMPGCWGNGEVRYQPEIVLSGHTGSIRSVSFSPQGNLLASTSHDGELRIWDTGMVEETMAMTTVIPRQRSIRCVAISQEGHVIASASTSDGYICL</sequence>
<evidence type="ECO:0000313" key="2">
    <source>
        <dbReference type="Proteomes" id="UP001497680"/>
    </source>
</evidence>
<comment type="caution">
    <text evidence="1">The sequence shown here is derived from an EMBL/GenBank/DDBJ whole genome shotgun (WGS) entry which is preliminary data.</text>
</comment>
<proteinExistence type="predicted"/>
<dbReference type="EMBL" id="MU394303">
    <property type="protein sequence ID" value="KAI6088050.1"/>
    <property type="molecule type" value="Genomic_DNA"/>
</dbReference>
<keyword evidence="2" id="KW-1185">Reference proteome</keyword>
<evidence type="ECO:0000313" key="1">
    <source>
        <dbReference type="EMBL" id="KAI6088050.1"/>
    </source>
</evidence>